<reference evidence="2" key="1">
    <citation type="submission" date="2019-12" db="EMBL/GenBank/DDBJ databases">
        <title>Actinomadura physcomitrii sp. nov., a novel actinomycete isolated from moss [Physcomitrium sphaericum (Ludw) Fuernr].</title>
        <authorList>
            <person name="Zhuang X."/>
        </authorList>
    </citation>
    <scope>NUCLEOTIDE SEQUENCE [LARGE SCALE GENOMIC DNA]</scope>
    <source>
        <strain evidence="2">LD22</strain>
    </source>
</reference>
<gene>
    <name evidence="2" type="ORF">F8568_044470</name>
</gene>
<organism evidence="2 3">
    <name type="scientific">Actinomadura physcomitrii</name>
    <dbReference type="NCBI Taxonomy" id="2650748"/>
    <lineage>
        <taxon>Bacteria</taxon>
        <taxon>Bacillati</taxon>
        <taxon>Actinomycetota</taxon>
        <taxon>Actinomycetes</taxon>
        <taxon>Streptosporangiales</taxon>
        <taxon>Thermomonosporaceae</taxon>
        <taxon>Actinomadura</taxon>
    </lineage>
</organism>
<dbReference type="Pfam" id="PF12902">
    <property type="entry name" value="Ferritin-like"/>
    <property type="match status" value="1"/>
</dbReference>
<protein>
    <recommendedName>
        <fullName evidence="1">Iminophenyl-pyruvate dimer synthase domain-containing protein</fullName>
    </recommendedName>
</protein>
<dbReference type="Proteomes" id="UP000462055">
    <property type="component" value="Unassembled WGS sequence"/>
</dbReference>
<dbReference type="InterPro" id="IPR026820">
    <property type="entry name" value="VioB/RebD_dom"/>
</dbReference>
<evidence type="ECO:0000313" key="2">
    <source>
        <dbReference type="EMBL" id="MWA07271.1"/>
    </source>
</evidence>
<comment type="caution">
    <text evidence="2">The sequence shown here is derived from an EMBL/GenBank/DDBJ whole genome shotgun (WGS) entry which is preliminary data.</text>
</comment>
<dbReference type="RefSeq" id="WP_151600173.1">
    <property type="nucleotide sequence ID" value="NZ_WBMS02000068.1"/>
</dbReference>
<evidence type="ECO:0000259" key="1">
    <source>
        <dbReference type="Pfam" id="PF12902"/>
    </source>
</evidence>
<name>A0A6I4MVD1_9ACTN</name>
<dbReference type="Gene3D" id="1.20.1260.10">
    <property type="match status" value="1"/>
</dbReference>
<keyword evidence="3" id="KW-1185">Reference proteome</keyword>
<dbReference type="AlphaFoldDB" id="A0A6I4MVD1"/>
<feature type="domain" description="Iminophenyl-pyruvate dimer synthase" evidence="1">
    <location>
        <begin position="3"/>
        <end position="54"/>
    </location>
</feature>
<accession>A0A6I4MVD1</accession>
<dbReference type="EMBL" id="WBMS02000068">
    <property type="protein sequence ID" value="MWA07271.1"/>
    <property type="molecule type" value="Genomic_DNA"/>
</dbReference>
<evidence type="ECO:0000313" key="3">
    <source>
        <dbReference type="Proteomes" id="UP000462055"/>
    </source>
</evidence>
<sequence>MLIEDYATAEKALKIIVEQGEGAKTGQHTVPIDPVNPKARLEELPHYTKFQRIADGIEPIGPIWNVPDDPQFFMNEENETADALSKLFNAAYCYVLHLIDVLYETSGADVRPGASSERWKLERMFVSAMQGLLANIAEIMVTSPLGPDPFGGDEKLQMAPTFQYVELPETGKLQHLIDLCDKAITHAPQLGGDNSVRWLLAKMPDV</sequence>
<dbReference type="InterPro" id="IPR012347">
    <property type="entry name" value="Ferritin-like"/>
</dbReference>
<proteinExistence type="predicted"/>